<feature type="domain" description="Luciferase-like" evidence="2">
    <location>
        <begin position="7"/>
        <end position="315"/>
    </location>
</feature>
<dbReference type="Gene3D" id="3.20.20.30">
    <property type="entry name" value="Luciferase-like domain"/>
    <property type="match status" value="1"/>
</dbReference>
<comment type="caution">
    <text evidence="3">The sequence shown here is derived from an EMBL/GenBank/DDBJ whole genome shotgun (WGS) entry which is preliminary data.</text>
</comment>
<dbReference type="InterPro" id="IPR036661">
    <property type="entry name" value="Luciferase-like_sf"/>
</dbReference>
<dbReference type="InterPro" id="IPR050564">
    <property type="entry name" value="F420-G6PD/mer"/>
</dbReference>
<name>A0A4R5C4U4_9ACTN</name>
<evidence type="ECO:0000313" key="3">
    <source>
        <dbReference type="EMBL" id="TDD93000.1"/>
    </source>
</evidence>
<accession>A0A4R5C4U4</accession>
<dbReference type="EMBL" id="SMKY01000001">
    <property type="protein sequence ID" value="TDD93000.1"/>
    <property type="molecule type" value="Genomic_DNA"/>
</dbReference>
<dbReference type="InterPro" id="IPR011251">
    <property type="entry name" value="Luciferase-like_dom"/>
</dbReference>
<dbReference type="NCBIfam" id="TIGR03559">
    <property type="entry name" value="F420_Rv3520c"/>
    <property type="match status" value="1"/>
</dbReference>
<dbReference type="GO" id="GO:0016705">
    <property type="term" value="F:oxidoreductase activity, acting on paired donors, with incorporation or reduction of molecular oxygen"/>
    <property type="evidence" value="ECO:0007669"/>
    <property type="project" value="InterPro"/>
</dbReference>
<dbReference type="PANTHER" id="PTHR43244">
    <property type="match status" value="1"/>
</dbReference>
<evidence type="ECO:0000256" key="1">
    <source>
        <dbReference type="ARBA" id="ARBA00023002"/>
    </source>
</evidence>
<dbReference type="Proteomes" id="UP000295578">
    <property type="component" value="Unassembled WGS sequence"/>
</dbReference>
<dbReference type="CDD" id="cd01097">
    <property type="entry name" value="Tetrahydromethanopterin_reductase"/>
    <property type="match status" value="1"/>
</dbReference>
<keyword evidence="1" id="KW-0560">Oxidoreductase</keyword>
<dbReference type="InterPro" id="IPR019951">
    <property type="entry name" value="F420_OxRdatse_Rv3520c_pred"/>
</dbReference>
<dbReference type="Pfam" id="PF00296">
    <property type="entry name" value="Bac_luciferase"/>
    <property type="match status" value="1"/>
</dbReference>
<dbReference type="OrthoDB" id="5241778at2"/>
<proteinExistence type="predicted"/>
<keyword evidence="4" id="KW-1185">Reference proteome</keyword>
<organism evidence="3 4">
    <name type="scientific">Actinomadura darangshiensis</name>
    <dbReference type="NCBI Taxonomy" id="705336"/>
    <lineage>
        <taxon>Bacteria</taxon>
        <taxon>Bacillati</taxon>
        <taxon>Actinomycetota</taxon>
        <taxon>Actinomycetes</taxon>
        <taxon>Streptosporangiales</taxon>
        <taxon>Thermomonosporaceae</taxon>
        <taxon>Actinomadura</taxon>
    </lineage>
</organism>
<dbReference type="AlphaFoldDB" id="A0A4R5C4U4"/>
<evidence type="ECO:0000259" key="2">
    <source>
        <dbReference type="Pfam" id="PF00296"/>
    </source>
</evidence>
<sequence>MLWRKAPPNDLAFFVRELEELGYDSYWTAEAYGADAFVPLSWGAAGSSRLRFGTAVAQISARAPAAAAMAAMTLDHLTGGRFVLGLGVSGPQVVEGWYGQDFKHPLARTREYIAIVREIIAREKPVSFEGEHYRLPLRGGTGLGKPLKSALHPLRPDLPIYIGAEGPKNVALAREIADGWLTFLFSPRHEECFREPLDAGVAQARPRRTWDEFEVAASTWVSIDDNIEKAADRLRPTLALYIGGMGSRDKNFHADLMTRMGYGEVVSTVQELFFEGRRPEAAAAVPTQLIEEVALIGPPEKVADDLRRWKSSMVTTLLVNGDMQALRALGRLAV</sequence>
<reference evidence="3 4" key="1">
    <citation type="submission" date="2019-03" db="EMBL/GenBank/DDBJ databases">
        <title>Draft genome sequences of novel Actinobacteria.</title>
        <authorList>
            <person name="Sahin N."/>
            <person name="Ay H."/>
            <person name="Saygin H."/>
        </authorList>
    </citation>
    <scope>NUCLEOTIDE SEQUENCE [LARGE SCALE GENOMIC DNA]</scope>
    <source>
        <strain evidence="3 4">DSM 45941</strain>
    </source>
</reference>
<evidence type="ECO:0000313" key="4">
    <source>
        <dbReference type="Proteomes" id="UP000295578"/>
    </source>
</evidence>
<gene>
    <name evidence="3" type="ORF">E1293_00210</name>
</gene>
<dbReference type="SUPFAM" id="SSF51679">
    <property type="entry name" value="Bacterial luciferase-like"/>
    <property type="match status" value="1"/>
</dbReference>
<dbReference type="PANTHER" id="PTHR43244:SF1">
    <property type="entry name" value="5,10-METHYLENETETRAHYDROMETHANOPTERIN REDUCTASE"/>
    <property type="match status" value="1"/>
</dbReference>
<protein>
    <submittedName>
        <fullName evidence="3">LLM class F420-dependent oxidoreductase</fullName>
    </submittedName>
</protein>